<proteinExistence type="predicted"/>
<dbReference type="Proteomes" id="UP001499990">
    <property type="component" value="Unassembled WGS sequence"/>
</dbReference>
<dbReference type="Pfam" id="PF13006">
    <property type="entry name" value="Nterm_IS4"/>
    <property type="match status" value="1"/>
</dbReference>
<gene>
    <name evidence="3" type="ORF">GCM10020367_05560</name>
</gene>
<evidence type="ECO:0000259" key="1">
    <source>
        <dbReference type="Pfam" id="PF01609"/>
    </source>
</evidence>
<dbReference type="InterPro" id="IPR012337">
    <property type="entry name" value="RNaseH-like_sf"/>
</dbReference>
<feature type="domain" description="Transposase IS4 N-terminal" evidence="2">
    <location>
        <begin position="28"/>
        <end position="120"/>
    </location>
</feature>
<organism evidence="3 4">
    <name type="scientific">Streptomyces sannanensis</name>
    <dbReference type="NCBI Taxonomy" id="285536"/>
    <lineage>
        <taxon>Bacteria</taxon>
        <taxon>Bacillati</taxon>
        <taxon>Actinomycetota</taxon>
        <taxon>Actinomycetes</taxon>
        <taxon>Kitasatosporales</taxon>
        <taxon>Streptomycetaceae</taxon>
        <taxon>Streptomyces</taxon>
    </lineage>
</organism>
<reference evidence="4" key="1">
    <citation type="journal article" date="2019" name="Int. J. Syst. Evol. Microbiol.">
        <title>The Global Catalogue of Microorganisms (GCM) 10K type strain sequencing project: providing services to taxonomists for standard genome sequencing and annotation.</title>
        <authorList>
            <consortium name="The Broad Institute Genomics Platform"/>
            <consortium name="The Broad Institute Genome Sequencing Center for Infectious Disease"/>
            <person name="Wu L."/>
            <person name="Ma J."/>
        </authorList>
    </citation>
    <scope>NUCLEOTIDE SEQUENCE [LARGE SCALE GENOMIC DNA]</scope>
    <source>
        <strain evidence="4">JCM 9651</strain>
    </source>
</reference>
<name>A0ABP6S4Q6_9ACTN</name>
<dbReference type="SUPFAM" id="SSF53098">
    <property type="entry name" value="Ribonuclease H-like"/>
    <property type="match status" value="1"/>
</dbReference>
<dbReference type="NCBIfam" id="NF033592">
    <property type="entry name" value="transpos_IS4_1"/>
    <property type="match status" value="1"/>
</dbReference>
<dbReference type="PANTHER" id="PTHR37529:SF1">
    <property type="entry name" value="TRANSPOSASE INSG FOR INSERTION SEQUENCE ELEMENT IS4-RELATED"/>
    <property type="match status" value="1"/>
</dbReference>
<dbReference type="InterPro" id="IPR024473">
    <property type="entry name" value="Transposases_IS4_N"/>
</dbReference>
<comment type="caution">
    <text evidence="3">The sequence shown here is derived from an EMBL/GenBank/DDBJ whole genome shotgun (WGS) entry which is preliminary data.</text>
</comment>
<evidence type="ECO:0000313" key="3">
    <source>
        <dbReference type="EMBL" id="GAA3368194.1"/>
    </source>
</evidence>
<evidence type="ECO:0000313" key="4">
    <source>
        <dbReference type="Proteomes" id="UP001499990"/>
    </source>
</evidence>
<dbReference type="PANTHER" id="PTHR37529">
    <property type="entry name" value="TRANSPOSASE INSG FOR INSERTION SEQUENCE ELEMENT IS4-RELATED"/>
    <property type="match status" value="1"/>
</dbReference>
<protein>
    <submittedName>
        <fullName evidence="3">IS4 family transposase</fullName>
    </submittedName>
</protein>
<accession>A0ABP6S4Q6</accession>
<sequence length="537" mass="59327">MPVHCVSPSALAAITRTVTVAAGRFAPGHLGELTPIMPFELVDAVLSETRTVQRRLRDLPSRVGVYFLLAMCLFPEIGYRLVWGKLTAGLAGMPIVCPSTKALRDLRRRLGSAPVRALFEVLAGPLAQPTTPGVRFGPYRTVSFDGCSSIKVPDSERNRGWLGRCPHGGYPQVELMTLVETGTRAVIGAVFGPTREGETSYATRLSHHLGPEMLVLWDRGFDGNDFLATVHATGARVLGRIRQRRRPPVLKPLADSSYLSVIGGVPVRIIEARVSVTCTDGSNFDGSYRLATTLLDARRHPADRLVHLYHERWEHESAYYALRHTILHGRVLRSHDPADVEQEMWALLTLYQLLRRAMVEAAESRPGTDPDRCGFTIALQTARDLLVCAEGIFEQGIGEIGRRVLSGLSPARRTRVSTRKVKSPISRYAERKLDGRPDVSKVVTSIAITLLPPPSPEPALPATTARENTGSRLARVLAILQSEPERLWRSREIAELLGDVTLVATYRQLARWTERGMIKRVRTGRYTAITQVSTPLA</sequence>
<dbReference type="InterPro" id="IPR047952">
    <property type="entry name" value="Transpos_IS4"/>
</dbReference>
<dbReference type="EMBL" id="BAAAYL010000001">
    <property type="protein sequence ID" value="GAA3368194.1"/>
    <property type="molecule type" value="Genomic_DNA"/>
</dbReference>
<dbReference type="InterPro" id="IPR002559">
    <property type="entry name" value="Transposase_11"/>
</dbReference>
<feature type="domain" description="Transposase IS4-like" evidence="1">
    <location>
        <begin position="149"/>
        <end position="352"/>
    </location>
</feature>
<evidence type="ECO:0000259" key="2">
    <source>
        <dbReference type="Pfam" id="PF13006"/>
    </source>
</evidence>
<dbReference type="Pfam" id="PF01609">
    <property type="entry name" value="DDE_Tnp_1"/>
    <property type="match status" value="1"/>
</dbReference>
<dbReference type="RefSeq" id="WP_345034308.1">
    <property type="nucleotide sequence ID" value="NZ_BAAAYL010000001.1"/>
</dbReference>
<keyword evidence="4" id="KW-1185">Reference proteome</keyword>